<name>A0A1I4N9A6_9GAMM</name>
<proteinExistence type="predicted"/>
<evidence type="ECO:0008006" key="4">
    <source>
        <dbReference type="Google" id="ProtNLM"/>
    </source>
</evidence>
<organism evidence="2 3">
    <name type="scientific">Marinobacter zhejiangensis</name>
    <dbReference type="NCBI Taxonomy" id="488535"/>
    <lineage>
        <taxon>Bacteria</taxon>
        <taxon>Pseudomonadati</taxon>
        <taxon>Pseudomonadota</taxon>
        <taxon>Gammaproteobacteria</taxon>
        <taxon>Pseudomonadales</taxon>
        <taxon>Marinobacteraceae</taxon>
        <taxon>Marinobacter</taxon>
    </lineage>
</organism>
<sequence>MTRDGLSGINKHRGASTITMLIMVLFFGGLLTLAIKLGPIYVDDITIQEAIESLDGAEGLSNMGPARVMDLINRRLSVNNVRGFNPQNIEVQKNGEFVIIKVEYEIRTEMFYNVDAVVSFNHEYEMKGK</sequence>
<dbReference type="AlphaFoldDB" id="A0A1I4N9A6"/>
<dbReference type="Proteomes" id="UP000198519">
    <property type="component" value="Unassembled WGS sequence"/>
</dbReference>
<keyword evidence="1" id="KW-0812">Transmembrane</keyword>
<accession>A0A1I4N9A6</accession>
<evidence type="ECO:0000313" key="2">
    <source>
        <dbReference type="EMBL" id="SFM12124.1"/>
    </source>
</evidence>
<dbReference type="STRING" id="488535.SAMN04487963_1225"/>
<reference evidence="3" key="1">
    <citation type="submission" date="2016-10" db="EMBL/GenBank/DDBJ databases">
        <authorList>
            <person name="Varghese N."/>
            <person name="Submissions S."/>
        </authorList>
    </citation>
    <scope>NUCLEOTIDE SEQUENCE [LARGE SCALE GENOMIC DNA]</scope>
    <source>
        <strain evidence="3">CGMCC 1.7061</strain>
    </source>
</reference>
<dbReference type="OrthoDB" id="6367393at2"/>
<dbReference type="InterPro" id="IPR032314">
    <property type="entry name" value="DUF4845"/>
</dbReference>
<protein>
    <recommendedName>
        <fullName evidence="4">DUF4845 domain-containing protein</fullName>
    </recommendedName>
</protein>
<keyword evidence="3" id="KW-1185">Reference proteome</keyword>
<dbReference type="EMBL" id="FOUE01000002">
    <property type="protein sequence ID" value="SFM12124.1"/>
    <property type="molecule type" value="Genomic_DNA"/>
</dbReference>
<keyword evidence="1" id="KW-1133">Transmembrane helix</keyword>
<gene>
    <name evidence="2" type="ORF">SAMN04487963_1225</name>
</gene>
<dbReference type="Pfam" id="PF16137">
    <property type="entry name" value="DUF4845"/>
    <property type="match status" value="1"/>
</dbReference>
<dbReference type="RefSeq" id="WP_092021045.1">
    <property type="nucleotide sequence ID" value="NZ_FOUE01000002.1"/>
</dbReference>
<evidence type="ECO:0000256" key="1">
    <source>
        <dbReference type="SAM" id="Phobius"/>
    </source>
</evidence>
<evidence type="ECO:0000313" key="3">
    <source>
        <dbReference type="Proteomes" id="UP000198519"/>
    </source>
</evidence>
<keyword evidence="1" id="KW-0472">Membrane</keyword>
<feature type="transmembrane region" description="Helical" evidence="1">
    <location>
        <begin position="21"/>
        <end position="42"/>
    </location>
</feature>